<comment type="catalytic activity">
    <reaction evidence="1 8">
        <text>Exonucleolytic cleavage in the 3'- to 5'-direction to yield nucleoside 5'-phosphates.</text>
        <dbReference type="EC" id="3.1.13.1"/>
    </reaction>
</comment>
<dbReference type="RefSeq" id="WP_121935535.1">
    <property type="nucleotide sequence ID" value="NZ_RDOJ01000021.1"/>
</dbReference>
<dbReference type="Proteomes" id="UP000275348">
    <property type="component" value="Unassembled WGS sequence"/>
</dbReference>
<keyword evidence="5 8" id="KW-0378">Hydrolase</keyword>
<dbReference type="EC" id="3.1.13.1" evidence="8"/>
<dbReference type="PANTHER" id="PTHR23355:SF9">
    <property type="entry name" value="DIS3-LIKE EXONUCLEASE 2"/>
    <property type="match status" value="1"/>
</dbReference>
<sequence>MPKKNFKNNKASKKEKNITKYTKSIIEVLFQNPKKALNYKQIAAALRIENRIEVELLIKNINVLLADKKIEEVERGKYKVNATKDYYVGTVDLTSSGSAYIIVEDFEQDIFVQKGRTKNALQGDEVRVYLYPRKKQGAKLEGEIVEIIKRNKTDFTGIFQLGKNGNFGFVVMQNGNHDFFIPKERFNNAKPGEKVVVRLSNWPEGSNSPFGEIIRVLGDPNETEVEIHAILLEHDLPAEFPAEVEEEANNIDTSITEEEVARRRDMRNITTFTIDPKDAKDFDDALSIRLLENGNWEIGVHIADVSHYVRPGSLLEKEAYARATSVYLVDRVVPMLPEVLSNVACSLRPNEDKYTFSGVFEMDDKANIVNTWFGRTAIHSDRRFTYEEAQDIIEGADGDFKDEILKLDELAKIMRAKRMQFGAVNFDKVEVKFDLNEDHNPEGIFFKISKDSNKLIEEFMLLCNKKVSEFVSLDKKGKENGNTYIYRIHDDPNPDKLLDLKKFIRQFDYQLEVGDRKTTIQSLNKLLADVKGKPEENMIETLAMRCMAKAVYSTENVGHYGLAFDYYTHFTSPIRRYPDVMAHRLLQDYLDGKKSPASDIYEQKCKHSSAREKVAATAERDSIKYMQVKYMEQFVGQTFDAFITGVQEYGIFVEIPETRCEGLVRSRNMEGDHFFFDEKNHALVGRRTGIKYQLGAPVKIKVISADLIKKQLDFEIVEN</sequence>
<comment type="subcellular location">
    <subcellularLocation>
        <location evidence="2 8">Cytoplasm</location>
    </subcellularLocation>
</comment>
<evidence type="ECO:0000259" key="9">
    <source>
        <dbReference type="PROSITE" id="PS50126"/>
    </source>
</evidence>
<keyword evidence="3 8" id="KW-0963">Cytoplasm</keyword>
<dbReference type="AlphaFoldDB" id="A0A3L9M1U8"/>
<evidence type="ECO:0000256" key="5">
    <source>
        <dbReference type="ARBA" id="ARBA00022801"/>
    </source>
</evidence>
<dbReference type="GO" id="GO:0006402">
    <property type="term" value="P:mRNA catabolic process"/>
    <property type="evidence" value="ECO:0007669"/>
    <property type="project" value="TreeGrafter"/>
</dbReference>
<keyword evidence="7 8" id="KW-0694">RNA-binding</keyword>
<dbReference type="InterPro" id="IPR004476">
    <property type="entry name" value="RNase_II/RNase_R"/>
</dbReference>
<evidence type="ECO:0000256" key="3">
    <source>
        <dbReference type="ARBA" id="ARBA00022490"/>
    </source>
</evidence>
<dbReference type="InterPro" id="IPR040476">
    <property type="entry name" value="CSD2"/>
</dbReference>
<dbReference type="InterPro" id="IPR022966">
    <property type="entry name" value="RNase_II/R_CS"/>
</dbReference>
<accession>A0A3L9M1U8</accession>
<evidence type="ECO:0000256" key="4">
    <source>
        <dbReference type="ARBA" id="ARBA00022722"/>
    </source>
</evidence>
<dbReference type="InterPro" id="IPR011805">
    <property type="entry name" value="RNase_R"/>
</dbReference>
<comment type="caution">
    <text evidence="10">The sequence shown here is derived from an EMBL/GenBank/DDBJ whole genome shotgun (WGS) entry which is preliminary data.</text>
</comment>
<feature type="domain" description="S1 motif" evidence="9">
    <location>
        <begin position="636"/>
        <end position="717"/>
    </location>
</feature>
<dbReference type="InterPro" id="IPR001900">
    <property type="entry name" value="RNase_II/R"/>
</dbReference>
<dbReference type="OrthoDB" id="9764149at2"/>
<dbReference type="NCBIfam" id="TIGR02063">
    <property type="entry name" value="RNase_R"/>
    <property type="match status" value="1"/>
</dbReference>
<evidence type="ECO:0000256" key="1">
    <source>
        <dbReference type="ARBA" id="ARBA00001849"/>
    </source>
</evidence>
<dbReference type="GO" id="GO:0003723">
    <property type="term" value="F:RNA binding"/>
    <property type="evidence" value="ECO:0007669"/>
    <property type="project" value="UniProtKB-UniRule"/>
</dbReference>
<keyword evidence="4 8" id="KW-0540">Nuclease</keyword>
<dbReference type="CDD" id="cd04471">
    <property type="entry name" value="S1_RNase_R"/>
    <property type="match status" value="1"/>
</dbReference>
<evidence type="ECO:0000313" key="11">
    <source>
        <dbReference type="Proteomes" id="UP000275348"/>
    </source>
</evidence>
<dbReference type="InterPro" id="IPR050180">
    <property type="entry name" value="RNR_Ribonuclease"/>
</dbReference>
<dbReference type="Gene3D" id="2.40.50.140">
    <property type="entry name" value="Nucleic acid-binding proteins"/>
    <property type="match status" value="3"/>
</dbReference>
<evidence type="ECO:0000256" key="7">
    <source>
        <dbReference type="ARBA" id="ARBA00022884"/>
    </source>
</evidence>
<dbReference type="NCBIfam" id="TIGR00358">
    <property type="entry name" value="3_prime_RNase"/>
    <property type="match status" value="1"/>
</dbReference>
<name>A0A3L9M1U8_9FLAO</name>
<protein>
    <recommendedName>
        <fullName evidence="8">Ribonuclease R</fullName>
        <shortName evidence="8">RNase R</shortName>
        <ecNumber evidence="8">3.1.13.1</ecNumber>
    </recommendedName>
</protein>
<comment type="similarity">
    <text evidence="8">Belongs to the RNR ribonuclease family. RNase R subfamily.</text>
</comment>
<dbReference type="InterPro" id="IPR012340">
    <property type="entry name" value="NA-bd_OB-fold"/>
</dbReference>
<dbReference type="EMBL" id="RDOJ01000021">
    <property type="protein sequence ID" value="RLZ06888.1"/>
    <property type="molecule type" value="Genomic_DNA"/>
</dbReference>
<proteinExistence type="inferred from homology"/>
<dbReference type="HAMAP" id="MF_01895">
    <property type="entry name" value="RNase_R"/>
    <property type="match status" value="1"/>
</dbReference>
<organism evidence="10 11">
    <name type="scientific">Faecalibacter macacae</name>
    <dbReference type="NCBI Taxonomy" id="1859289"/>
    <lineage>
        <taxon>Bacteria</taxon>
        <taxon>Pseudomonadati</taxon>
        <taxon>Bacteroidota</taxon>
        <taxon>Flavobacteriia</taxon>
        <taxon>Flavobacteriales</taxon>
        <taxon>Weeksellaceae</taxon>
        <taxon>Faecalibacter</taxon>
    </lineage>
</organism>
<dbReference type="InterPro" id="IPR003029">
    <property type="entry name" value="S1_domain"/>
</dbReference>
<dbReference type="Pfam" id="PF08206">
    <property type="entry name" value="OB_RNB"/>
    <property type="match status" value="1"/>
</dbReference>
<evidence type="ECO:0000256" key="6">
    <source>
        <dbReference type="ARBA" id="ARBA00022839"/>
    </source>
</evidence>
<dbReference type="PANTHER" id="PTHR23355">
    <property type="entry name" value="RIBONUCLEASE"/>
    <property type="match status" value="1"/>
</dbReference>
<keyword evidence="6 8" id="KW-0269">Exonuclease</keyword>
<evidence type="ECO:0000256" key="8">
    <source>
        <dbReference type="HAMAP-Rule" id="MF_01895"/>
    </source>
</evidence>
<dbReference type="GO" id="GO:0005829">
    <property type="term" value="C:cytosol"/>
    <property type="evidence" value="ECO:0007669"/>
    <property type="project" value="TreeGrafter"/>
</dbReference>
<dbReference type="InterPro" id="IPR013223">
    <property type="entry name" value="RNase_B_OB_dom"/>
</dbReference>
<dbReference type="Pfam" id="PF00773">
    <property type="entry name" value="RNB"/>
    <property type="match status" value="1"/>
</dbReference>
<dbReference type="Pfam" id="PF17876">
    <property type="entry name" value="CSD2"/>
    <property type="match status" value="1"/>
</dbReference>
<dbReference type="SUPFAM" id="SSF50249">
    <property type="entry name" value="Nucleic acid-binding proteins"/>
    <property type="match status" value="3"/>
</dbReference>
<dbReference type="PROSITE" id="PS50126">
    <property type="entry name" value="S1"/>
    <property type="match status" value="1"/>
</dbReference>
<gene>
    <name evidence="8 10" type="primary">rnr</name>
    <name evidence="10" type="ORF">EAH69_12435</name>
</gene>
<dbReference type="GO" id="GO:0008859">
    <property type="term" value="F:exoribonuclease II activity"/>
    <property type="evidence" value="ECO:0007669"/>
    <property type="project" value="UniProtKB-UniRule"/>
</dbReference>
<dbReference type="SMART" id="SM00955">
    <property type="entry name" value="RNB"/>
    <property type="match status" value="1"/>
</dbReference>
<dbReference type="SMART" id="SM00316">
    <property type="entry name" value="S1"/>
    <property type="match status" value="1"/>
</dbReference>
<evidence type="ECO:0000256" key="2">
    <source>
        <dbReference type="ARBA" id="ARBA00004496"/>
    </source>
</evidence>
<reference evidence="10 11" key="1">
    <citation type="submission" date="2018-10" db="EMBL/GenBank/DDBJ databases">
        <authorList>
            <person name="Chen X."/>
        </authorList>
    </citation>
    <scope>NUCLEOTIDE SEQUENCE [LARGE SCALE GENOMIC DNA]</scope>
    <source>
        <strain evidence="10 11">YIM 102668</strain>
    </source>
</reference>
<dbReference type="PROSITE" id="PS01175">
    <property type="entry name" value="RIBONUCLEASE_II"/>
    <property type="match status" value="1"/>
</dbReference>
<evidence type="ECO:0000313" key="10">
    <source>
        <dbReference type="EMBL" id="RLZ06888.1"/>
    </source>
</evidence>
<comment type="function">
    <text evidence="8">3'-5' exoribonuclease that releases 5'-nucleoside monophosphates and is involved in maturation of structured RNAs.</text>
</comment>
<keyword evidence="11" id="KW-1185">Reference proteome</keyword>